<keyword evidence="10" id="KW-0496">Mitochondrion</keyword>
<dbReference type="SMR" id="A0A843W447"/>
<keyword evidence="8" id="KW-0007">Acetylation</keyword>
<dbReference type="Proteomes" id="UP000652761">
    <property type="component" value="Unassembled WGS sequence"/>
</dbReference>
<evidence type="ECO:0000256" key="10">
    <source>
        <dbReference type="ARBA" id="ARBA00023128"/>
    </source>
</evidence>
<dbReference type="SUPFAM" id="SSF54637">
    <property type="entry name" value="Thioesterase/thiol ester dehydrase-isomerase"/>
    <property type="match status" value="1"/>
</dbReference>
<evidence type="ECO:0000256" key="4">
    <source>
        <dbReference type="ARBA" id="ARBA00004514"/>
    </source>
</evidence>
<comment type="subcellular location">
    <subcellularLocation>
        <location evidence="3">Cytoplasm</location>
        <location evidence="3">Cytoskeleton</location>
        <location evidence="3">Spindle</location>
    </subcellularLocation>
    <subcellularLocation>
        <location evidence="4">Cytoplasm</location>
        <location evidence="4">Cytosol</location>
    </subcellularLocation>
    <subcellularLocation>
        <location evidence="2">Mitochondrion</location>
    </subcellularLocation>
    <subcellularLocation>
        <location evidence="1">Nucleus</location>
    </subcellularLocation>
</comment>
<protein>
    <recommendedName>
        <fullName evidence="16">Acyl-coenzyme A thioesterase 13</fullName>
    </recommendedName>
    <alternativeName>
        <fullName evidence="17">Hotdog-fold thioesterase superfamily member 2</fullName>
    </alternativeName>
    <alternativeName>
        <fullName evidence="18">Thioesterase superfamily member 2</fullName>
    </alternativeName>
</protein>
<keyword evidence="9" id="KW-0443">Lipid metabolism</keyword>
<evidence type="ECO:0000256" key="5">
    <source>
        <dbReference type="ARBA" id="ARBA00008324"/>
    </source>
</evidence>
<dbReference type="FunFam" id="3.10.129.10:FF:000021">
    <property type="entry name" value="Acyl-coenzyme A thioesterase 13"/>
    <property type="match status" value="1"/>
</dbReference>
<evidence type="ECO:0000256" key="3">
    <source>
        <dbReference type="ARBA" id="ARBA00004186"/>
    </source>
</evidence>
<comment type="caution">
    <text evidence="20">The sequence shown here is derived from an EMBL/GenBank/DDBJ whole genome shotgun (WGS) entry which is preliminary data.</text>
</comment>
<evidence type="ECO:0000256" key="14">
    <source>
        <dbReference type="ARBA" id="ARBA00058205"/>
    </source>
</evidence>
<proteinExistence type="inferred from homology"/>
<dbReference type="GO" id="GO:0005819">
    <property type="term" value="C:spindle"/>
    <property type="evidence" value="ECO:0007669"/>
    <property type="project" value="UniProtKB-SubCell"/>
</dbReference>
<organism evidence="20 21">
    <name type="scientific">Colocasia esculenta</name>
    <name type="common">Wild taro</name>
    <name type="synonym">Arum esculentum</name>
    <dbReference type="NCBI Taxonomy" id="4460"/>
    <lineage>
        <taxon>Eukaryota</taxon>
        <taxon>Viridiplantae</taxon>
        <taxon>Streptophyta</taxon>
        <taxon>Embryophyta</taxon>
        <taxon>Tracheophyta</taxon>
        <taxon>Spermatophyta</taxon>
        <taxon>Magnoliopsida</taxon>
        <taxon>Liliopsida</taxon>
        <taxon>Araceae</taxon>
        <taxon>Aroideae</taxon>
        <taxon>Colocasieae</taxon>
        <taxon>Colocasia</taxon>
    </lineage>
</organism>
<evidence type="ECO:0000256" key="1">
    <source>
        <dbReference type="ARBA" id="ARBA00004123"/>
    </source>
</evidence>
<keyword evidence="21" id="KW-1185">Reference proteome</keyword>
<keyword evidence="6" id="KW-0963">Cytoplasm</keyword>
<evidence type="ECO:0000256" key="15">
    <source>
        <dbReference type="ARBA" id="ARBA00064709"/>
    </source>
</evidence>
<evidence type="ECO:0000259" key="19">
    <source>
        <dbReference type="Pfam" id="PF03061"/>
    </source>
</evidence>
<sequence length="161" mass="17290">MEKRVQEFLSPTAEESERVGSLVVLPHRTGKTPSFFEGFALLGVRIDRIEPGFVCCSFRVPPRLTGADGNLSPGAIAALVDEVGSAAMLADGHQTKVSVDMSIAYMSPAKLDDELEITSRVLGHKGGYSGTVVLFKKKTTGEVVAEGRHSMFGNFLSKSKM</sequence>
<dbReference type="CDD" id="cd03443">
    <property type="entry name" value="PaaI_thioesterase"/>
    <property type="match status" value="1"/>
</dbReference>
<evidence type="ECO:0000256" key="8">
    <source>
        <dbReference type="ARBA" id="ARBA00022990"/>
    </source>
</evidence>
<reference evidence="20" key="1">
    <citation type="submission" date="2017-07" db="EMBL/GenBank/DDBJ databases">
        <title>Taro Niue Genome Assembly and Annotation.</title>
        <authorList>
            <person name="Atibalentja N."/>
            <person name="Keating K."/>
            <person name="Fields C.J."/>
        </authorList>
    </citation>
    <scope>NUCLEOTIDE SEQUENCE</scope>
    <source>
        <strain evidence="20">Niue_2</strain>
        <tissue evidence="20">Leaf</tissue>
    </source>
</reference>
<dbReference type="InterPro" id="IPR006683">
    <property type="entry name" value="Thioestr_dom"/>
</dbReference>
<evidence type="ECO:0000313" key="21">
    <source>
        <dbReference type="Proteomes" id="UP000652761"/>
    </source>
</evidence>
<comment type="subunit">
    <text evidence="15">Homotetramer. Interacts with PCTP.</text>
</comment>
<evidence type="ECO:0000256" key="11">
    <source>
        <dbReference type="ARBA" id="ARBA00023212"/>
    </source>
</evidence>
<gene>
    <name evidence="20" type="ORF">Taro_033216</name>
</gene>
<dbReference type="GO" id="GO:0005634">
    <property type="term" value="C:nucleus"/>
    <property type="evidence" value="ECO:0007669"/>
    <property type="project" value="UniProtKB-SubCell"/>
</dbReference>
<dbReference type="PANTHER" id="PTHR21660:SF8">
    <property type="entry name" value="OS02G0521700 PROTEIN"/>
    <property type="match status" value="1"/>
</dbReference>
<keyword evidence="11" id="KW-0206">Cytoskeleton</keyword>
<dbReference type="InterPro" id="IPR039298">
    <property type="entry name" value="ACOT13"/>
</dbReference>
<accession>A0A843W447</accession>
<keyword evidence="7" id="KW-0378">Hydrolase</keyword>
<dbReference type="Pfam" id="PF03061">
    <property type="entry name" value="4HBT"/>
    <property type="match status" value="1"/>
</dbReference>
<evidence type="ECO:0000256" key="2">
    <source>
        <dbReference type="ARBA" id="ARBA00004173"/>
    </source>
</evidence>
<comment type="catalytic activity">
    <reaction evidence="13">
        <text>a fatty acyl-CoA + H2O = a fatty acid + CoA + H(+)</text>
        <dbReference type="Rhea" id="RHEA:16781"/>
        <dbReference type="ChEBI" id="CHEBI:15377"/>
        <dbReference type="ChEBI" id="CHEBI:15378"/>
        <dbReference type="ChEBI" id="CHEBI:28868"/>
        <dbReference type="ChEBI" id="CHEBI:57287"/>
        <dbReference type="ChEBI" id="CHEBI:77636"/>
    </reaction>
    <physiologicalReaction direction="left-to-right" evidence="13">
        <dbReference type="Rhea" id="RHEA:16782"/>
    </physiologicalReaction>
</comment>
<keyword evidence="12" id="KW-0539">Nucleus</keyword>
<dbReference type="Gene3D" id="3.10.129.10">
    <property type="entry name" value="Hotdog Thioesterase"/>
    <property type="match status" value="1"/>
</dbReference>
<evidence type="ECO:0000256" key="9">
    <source>
        <dbReference type="ARBA" id="ARBA00023098"/>
    </source>
</evidence>
<feature type="domain" description="Thioesterase" evidence="19">
    <location>
        <begin position="69"/>
        <end position="122"/>
    </location>
</feature>
<evidence type="ECO:0000313" key="20">
    <source>
        <dbReference type="EMBL" id="MQM00481.1"/>
    </source>
</evidence>
<name>A0A843W447_COLES</name>
<dbReference type="AlphaFoldDB" id="A0A843W447"/>
<evidence type="ECO:0000256" key="12">
    <source>
        <dbReference type="ARBA" id="ARBA00023242"/>
    </source>
</evidence>
<evidence type="ECO:0000256" key="16">
    <source>
        <dbReference type="ARBA" id="ARBA00067273"/>
    </source>
</evidence>
<evidence type="ECO:0000256" key="7">
    <source>
        <dbReference type="ARBA" id="ARBA00022801"/>
    </source>
</evidence>
<evidence type="ECO:0000256" key="6">
    <source>
        <dbReference type="ARBA" id="ARBA00022490"/>
    </source>
</evidence>
<dbReference type="PANTHER" id="PTHR21660">
    <property type="entry name" value="THIOESTERASE SUPERFAMILY MEMBER-RELATED"/>
    <property type="match status" value="1"/>
</dbReference>
<comment type="function">
    <text evidence="14">Catalyzes the hydrolysis of acyl-CoAs into free fatty acids and coenzyme A (CoASH), regulating their respective intracellular levels. Has acyl-CoA thioesterase activity towards medium (C12) and long-chain (C18) fatty acyl-CoA substrates. Can also hydrolyze 3-hydroxyphenylacetyl-CoA and 3,4-dihydroxyphenylacetyl-CoA (in vitro). May play a role in controlling adaptive thermogenesis.</text>
</comment>
<dbReference type="GO" id="GO:0006629">
    <property type="term" value="P:lipid metabolic process"/>
    <property type="evidence" value="ECO:0007669"/>
    <property type="project" value="UniProtKB-KW"/>
</dbReference>
<evidence type="ECO:0000256" key="18">
    <source>
        <dbReference type="ARBA" id="ARBA00083956"/>
    </source>
</evidence>
<comment type="similarity">
    <text evidence="5">Belongs to the thioesterase PaaI family.</text>
</comment>
<dbReference type="GO" id="GO:0005739">
    <property type="term" value="C:mitochondrion"/>
    <property type="evidence" value="ECO:0007669"/>
    <property type="project" value="UniProtKB-SubCell"/>
</dbReference>
<evidence type="ECO:0000256" key="13">
    <source>
        <dbReference type="ARBA" id="ARBA00052976"/>
    </source>
</evidence>
<dbReference type="GO" id="GO:0047617">
    <property type="term" value="F:fatty acyl-CoA hydrolase activity"/>
    <property type="evidence" value="ECO:0007669"/>
    <property type="project" value="InterPro"/>
</dbReference>
<dbReference type="GO" id="GO:0005829">
    <property type="term" value="C:cytosol"/>
    <property type="evidence" value="ECO:0007669"/>
    <property type="project" value="UniProtKB-SubCell"/>
</dbReference>
<dbReference type="EMBL" id="NMUH01002520">
    <property type="protein sequence ID" value="MQM00481.1"/>
    <property type="molecule type" value="Genomic_DNA"/>
</dbReference>
<evidence type="ECO:0000256" key="17">
    <source>
        <dbReference type="ARBA" id="ARBA00081533"/>
    </source>
</evidence>
<dbReference type="InterPro" id="IPR029069">
    <property type="entry name" value="HotDog_dom_sf"/>
</dbReference>
<dbReference type="OrthoDB" id="46529at2759"/>